<gene>
    <name evidence="2" type="ORF">PoB_004426500</name>
</gene>
<organism evidence="2 3">
    <name type="scientific">Plakobranchus ocellatus</name>
    <dbReference type="NCBI Taxonomy" id="259542"/>
    <lineage>
        <taxon>Eukaryota</taxon>
        <taxon>Metazoa</taxon>
        <taxon>Spiralia</taxon>
        <taxon>Lophotrochozoa</taxon>
        <taxon>Mollusca</taxon>
        <taxon>Gastropoda</taxon>
        <taxon>Heterobranchia</taxon>
        <taxon>Euthyneura</taxon>
        <taxon>Panpulmonata</taxon>
        <taxon>Sacoglossa</taxon>
        <taxon>Placobranchoidea</taxon>
        <taxon>Plakobranchidae</taxon>
        <taxon>Plakobranchus</taxon>
    </lineage>
</organism>
<sequence length="203" mass="22743">MTTSKSDRKRTRDGRRQAPAARGKKKMERDPGRVGDSTEGSQWSTGHHQRLSMPLCLSASSGVEAITKSFPCRPVSLYFNSQWSTGYHQRLSMPLCLSASSGVEAITKSFPCRPVSLYFNSQWRTGHHQRLSMPPCLSTSSGVEAITKSFPCRPVSLPFSSQWSTGHHRRLSMPPCLFVFKHPVEHRTSPKGFHAIMSLCLFF</sequence>
<proteinExistence type="predicted"/>
<feature type="region of interest" description="Disordered" evidence="1">
    <location>
        <begin position="1"/>
        <end position="46"/>
    </location>
</feature>
<reference evidence="2 3" key="1">
    <citation type="journal article" date="2021" name="Elife">
        <title>Chloroplast acquisition without the gene transfer in kleptoplastic sea slugs, Plakobranchus ocellatus.</title>
        <authorList>
            <person name="Maeda T."/>
            <person name="Takahashi S."/>
            <person name="Yoshida T."/>
            <person name="Shimamura S."/>
            <person name="Takaki Y."/>
            <person name="Nagai Y."/>
            <person name="Toyoda A."/>
            <person name="Suzuki Y."/>
            <person name="Arimoto A."/>
            <person name="Ishii H."/>
            <person name="Satoh N."/>
            <person name="Nishiyama T."/>
            <person name="Hasebe M."/>
            <person name="Maruyama T."/>
            <person name="Minagawa J."/>
            <person name="Obokata J."/>
            <person name="Shigenobu S."/>
        </authorList>
    </citation>
    <scope>NUCLEOTIDE SEQUENCE [LARGE SCALE GENOMIC DNA]</scope>
</reference>
<evidence type="ECO:0000256" key="1">
    <source>
        <dbReference type="SAM" id="MobiDB-lite"/>
    </source>
</evidence>
<keyword evidence="3" id="KW-1185">Reference proteome</keyword>
<dbReference type="AlphaFoldDB" id="A0AAV4BF51"/>
<comment type="caution">
    <text evidence="2">The sequence shown here is derived from an EMBL/GenBank/DDBJ whole genome shotgun (WGS) entry which is preliminary data.</text>
</comment>
<accession>A0AAV4BF51</accession>
<protein>
    <submittedName>
        <fullName evidence="2">Uncharacterized protein</fullName>
    </submittedName>
</protein>
<name>A0AAV4BF51_9GAST</name>
<evidence type="ECO:0000313" key="3">
    <source>
        <dbReference type="Proteomes" id="UP000735302"/>
    </source>
</evidence>
<dbReference type="Proteomes" id="UP000735302">
    <property type="component" value="Unassembled WGS sequence"/>
</dbReference>
<dbReference type="EMBL" id="BLXT01004873">
    <property type="protein sequence ID" value="GFO17760.1"/>
    <property type="molecule type" value="Genomic_DNA"/>
</dbReference>
<evidence type="ECO:0000313" key="2">
    <source>
        <dbReference type="EMBL" id="GFO17760.1"/>
    </source>
</evidence>